<dbReference type="Proteomes" id="UP000008914">
    <property type="component" value="Chromosome"/>
</dbReference>
<dbReference type="KEGG" id="ica:Intca_0860"/>
<comment type="similarity">
    <text evidence="1">Belongs to the transposase IS21/IS408/IS1162 family.</text>
</comment>
<dbReference type="InterPro" id="IPR054353">
    <property type="entry name" value="IstA-like_C"/>
</dbReference>
<evidence type="ECO:0000313" key="5">
    <source>
        <dbReference type="Proteomes" id="UP000008914"/>
    </source>
</evidence>
<dbReference type="NCBIfam" id="NF033546">
    <property type="entry name" value="transpos_IS21"/>
    <property type="match status" value="1"/>
</dbReference>
<protein>
    <submittedName>
        <fullName evidence="4">Integrase catalytic region</fullName>
    </submittedName>
</protein>
<dbReference type="EMBL" id="CP002343">
    <property type="protein sequence ID" value="ADU47390.1"/>
    <property type="molecule type" value="Genomic_DNA"/>
</dbReference>
<dbReference type="InterPro" id="IPR001584">
    <property type="entry name" value="Integrase_cat-core"/>
</dbReference>
<evidence type="ECO:0000313" key="4">
    <source>
        <dbReference type="EMBL" id="ADU47390.1"/>
    </source>
</evidence>
<organism evidence="4 5">
    <name type="scientific">Intrasporangium calvum (strain ATCC 23552 / DSM 43043 / JCM 3097 / NBRC 12989 / NCIMB 10167 / NRRL B-3866 / 7 KIP)</name>
    <dbReference type="NCBI Taxonomy" id="710696"/>
    <lineage>
        <taxon>Bacteria</taxon>
        <taxon>Bacillati</taxon>
        <taxon>Actinomycetota</taxon>
        <taxon>Actinomycetes</taxon>
        <taxon>Micrococcales</taxon>
        <taxon>Intrasporangiaceae</taxon>
        <taxon>Intrasporangium</taxon>
    </lineage>
</organism>
<dbReference type="GO" id="GO:0003676">
    <property type="term" value="F:nucleic acid binding"/>
    <property type="evidence" value="ECO:0007669"/>
    <property type="project" value="InterPro"/>
</dbReference>
<dbReference type="InterPro" id="IPR036397">
    <property type="entry name" value="RNaseH_sf"/>
</dbReference>
<feature type="domain" description="Integrase catalytic" evidence="3">
    <location>
        <begin position="148"/>
        <end position="323"/>
    </location>
</feature>
<proteinExistence type="inferred from homology"/>
<dbReference type="InterPro" id="IPR012337">
    <property type="entry name" value="RNaseH-like_sf"/>
</dbReference>
<feature type="region of interest" description="Disordered" evidence="2">
    <location>
        <begin position="563"/>
        <end position="587"/>
    </location>
</feature>
<feature type="region of interest" description="Disordered" evidence="2">
    <location>
        <begin position="507"/>
        <end position="528"/>
    </location>
</feature>
<dbReference type="HOGENOM" id="CLU_020626_11_2_11"/>
<evidence type="ECO:0000256" key="1">
    <source>
        <dbReference type="ARBA" id="ARBA00009277"/>
    </source>
</evidence>
<dbReference type="Pfam" id="PF22483">
    <property type="entry name" value="Mu-transpos_C_2"/>
    <property type="match status" value="1"/>
</dbReference>
<dbReference type="eggNOG" id="COG4584">
    <property type="taxonomic scope" value="Bacteria"/>
</dbReference>
<evidence type="ECO:0000256" key="2">
    <source>
        <dbReference type="SAM" id="MobiDB-lite"/>
    </source>
</evidence>
<dbReference type="GO" id="GO:0015074">
    <property type="term" value="P:DNA integration"/>
    <property type="evidence" value="ECO:0007669"/>
    <property type="project" value="InterPro"/>
</dbReference>
<feature type="compositionally biased region" description="Polar residues" evidence="2">
    <location>
        <begin position="515"/>
        <end position="528"/>
    </location>
</feature>
<dbReference type="Gene3D" id="3.30.420.10">
    <property type="entry name" value="Ribonuclease H-like superfamily/Ribonuclease H"/>
    <property type="match status" value="1"/>
</dbReference>
<feature type="compositionally biased region" description="Basic and acidic residues" evidence="2">
    <location>
        <begin position="569"/>
        <end position="587"/>
    </location>
</feature>
<dbReference type="PANTHER" id="PTHR35004:SF8">
    <property type="entry name" value="TRANSPOSASE RV3428C-RELATED"/>
    <property type="match status" value="1"/>
</dbReference>
<dbReference type="SUPFAM" id="SSF53098">
    <property type="entry name" value="Ribonuclease H-like"/>
    <property type="match status" value="1"/>
</dbReference>
<dbReference type="STRING" id="710696.Intca_0860"/>
<evidence type="ECO:0000259" key="3">
    <source>
        <dbReference type="PROSITE" id="PS50994"/>
    </source>
</evidence>
<dbReference type="PANTHER" id="PTHR35004">
    <property type="entry name" value="TRANSPOSASE RV3428C-RELATED"/>
    <property type="match status" value="1"/>
</dbReference>
<dbReference type="PROSITE" id="PS50994">
    <property type="entry name" value="INTEGRASE"/>
    <property type="match status" value="1"/>
</dbReference>
<name>E6SC46_INTC7</name>
<gene>
    <name evidence="4" type="ordered locus">Intca_0860</name>
</gene>
<keyword evidence="5" id="KW-1185">Reference proteome</keyword>
<accession>E6SC46</accession>
<dbReference type="AlphaFoldDB" id="E6SC46"/>
<reference evidence="4 5" key="1">
    <citation type="journal article" date="2010" name="Stand. Genomic Sci.">
        <title>Complete genome sequence of Intrasporangium calvum type strain (7 KIP).</title>
        <authorList>
            <person name="Del Rio T.G."/>
            <person name="Chertkov O."/>
            <person name="Yasawong M."/>
            <person name="Lucas S."/>
            <person name="Deshpande S."/>
            <person name="Cheng J.F."/>
            <person name="Detter C."/>
            <person name="Tapia R."/>
            <person name="Han C."/>
            <person name="Goodwin L."/>
            <person name="Pitluck S."/>
            <person name="Liolios K."/>
            <person name="Ivanova N."/>
            <person name="Mavromatis K."/>
            <person name="Pati A."/>
            <person name="Chen A."/>
            <person name="Palaniappan K."/>
            <person name="Land M."/>
            <person name="Hauser L."/>
            <person name="Chang Y.J."/>
            <person name="Jeffries C.D."/>
            <person name="Rohde M."/>
            <person name="Pukall R."/>
            <person name="Sikorski J."/>
            <person name="Goker M."/>
            <person name="Woyke T."/>
            <person name="Bristow J."/>
            <person name="Eisen J.A."/>
            <person name="Markowitz V."/>
            <person name="Hugenholtz P."/>
            <person name="Kyrpides N.C."/>
            <person name="Klenk H.P."/>
            <person name="Lapidus A."/>
        </authorList>
    </citation>
    <scope>NUCLEOTIDE SEQUENCE [LARGE SCALE GENOMIC DNA]</scope>
    <source>
        <strain evidence="5">ATCC 23552 / DSM 43043 / JCM 3097 / NBRC 12989 / 7 KIP</strain>
    </source>
</reference>
<sequence>MGFREVSVSEVREVLRGWLDGAGLRTVAERAGVDRKTARRYVQAAQEAGLDPAAGWDALDDGLVGQVVVAVRPVRPNGHGRAWEALLAHEEQIRAWVAGDGKDAKPLSIVKIEELLARQGTVVPYRTLHRFATERCGYRAKESTVRVNDGEPGAELQVDFGQMGYLTDQDGRRRKVHALIFTAVYSRHMFVWLTHAQTLAAVIAGCEAAWAFFGGVFKVIVPDNLKPVVTDADAVNPRLSQGWLDYAQHAGFVTDPARVRRPKDKPRVERTVQYVRGNFWAGESFTDLADAQVAASRWCAQRAGMRIHGTIQARPIEVFLQAEAPVLLPAPDAYDVPIFARVKVHRDFHVEVAKSLYSLPEQYLGQHLDVRADSELVKLYQRGALVKTHPRQRPGGRSTDPADLPEHQASYALRDLARLIGTCAGHGANIGIYAERILDDPLPWTRMRAVYRLLGLVRRYGPDPVEQACDRALQLDVISVTKIASMLERATEHTTPTLPTATAATTTRFARQPTEFMSRTTRTANSWTTPASRGTALAIHGTTVATEPVNAATNGTTALSLIPGSAREAIAREDAPTPRNPQKESTR</sequence>